<feature type="transmembrane region" description="Helical" evidence="2">
    <location>
        <begin position="88"/>
        <end position="112"/>
    </location>
</feature>
<keyword evidence="2" id="KW-1133">Transmembrane helix</keyword>
<keyword evidence="2" id="KW-0812">Transmembrane</keyword>
<dbReference type="GO" id="GO:0005783">
    <property type="term" value="C:endoplasmic reticulum"/>
    <property type="evidence" value="ECO:0000318"/>
    <property type="project" value="GO_Central"/>
</dbReference>
<dbReference type="InterPro" id="IPR036259">
    <property type="entry name" value="MFS_trans_sf"/>
</dbReference>
<evidence type="ECO:0000256" key="2">
    <source>
        <dbReference type="SAM" id="Phobius"/>
    </source>
</evidence>
<accession>A0A804MIG8</accession>
<reference evidence="3" key="2">
    <citation type="submission" date="2019-07" db="EMBL/GenBank/DDBJ databases">
        <authorList>
            <person name="Seetharam A."/>
            <person name="Woodhouse M."/>
            <person name="Cannon E."/>
        </authorList>
    </citation>
    <scope>NUCLEOTIDE SEQUENCE [LARGE SCALE GENOMIC DNA]</scope>
    <source>
        <strain evidence="3">cv. B73</strain>
    </source>
</reference>
<dbReference type="GO" id="GO:0010104">
    <property type="term" value="P:regulation of ethylene-activated signaling pathway"/>
    <property type="evidence" value="ECO:0000318"/>
    <property type="project" value="GO_Central"/>
</dbReference>
<dbReference type="GO" id="GO:0009723">
    <property type="term" value="P:response to ethylene"/>
    <property type="evidence" value="ECO:0000318"/>
    <property type="project" value="GO_Central"/>
</dbReference>
<evidence type="ECO:0000313" key="3">
    <source>
        <dbReference type="EnsemblPlants" id="Zm00001eb088210_P001"/>
    </source>
</evidence>
<dbReference type="Pfam" id="PF05608">
    <property type="entry name" value="RTE1"/>
    <property type="match status" value="1"/>
</dbReference>
<sequence length="381" mass="42960">MRGPTGRPARRYFLPSPSLLGPYGGLTANRIFLSLLSLRPSGRHGARRPDLQPPRLPSPTVKRRVGRYSQTLSSADLPRGMKTMITGLFLSTLSLGFFFSTDIVSAVHAVTTSGGRTPGLTDDLDQGSLHKFYWLLAAISAVDLLAFVAVARGYVYKEKRLAHRRPRPRDPWRRPRPTPPALVLPIFNDAAYIYEAHVRRYFKISSYVSPSYSEHHCRVLQMTSLDACKSVERFINTHGPDALDRIIRAWSQSLKISMSWGGCLETGASMHWGHQSRWTIRLRSAQCCLPINLAAHVCKQSYNHLELGAAISWDDALRSGMRRFQHKYYNLFTCNCHSFVASCLNQIAYNGSLEWNVLNVAALVWFHGRWVDRMSTILATA</sequence>
<dbReference type="AlphaFoldDB" id="A0A804MIG8"/>
<organism evidence="3 4">
    <name type="scientific">Zea mays</name>
    <name type="common">Maize</name>
    <dbReference type="NCBI Taxonomy" id="4577"/>
    <lineage>
        <taxon>Eukaryota</taxon>
        <taxon>Viridiplantae</taxon>
        <taxon>Streptophyta</taxon>
        <taxon>Embryophyta</taxon>
        <taxon>Tracheophyta</taxon>
        <taxon>Spermatophyta</taxon>
        <taxon>Magnoliopsida</taxon>
        <taxon>Liliopsida</taxon>
        <taxon>Poales</taxon>
        <taxon>Poaceae</taxon>
        <taxon>PACMAD clade</taxon>
        <taxon>Panicoideae</taxon>
        <taxon>Andropogonodae</taxon>
        <taxon>Andropogoneae</taxon>
        <taxon>Tripsacinae</taxon>
        <taxon>Zea</taxon>
    </lineage>
</organism>
<name>A0A804MIG8_MAIZE</name>
<feature type="transmembrane region" description="Helical" evidence="2">
    <location>
        <begin position="132"/>
        <end position="155"/>
    </location>
</feature>
<protein>
    <submittedName>
        <fullName evidence="3">Uncharacterized protein</fullName>
    </submittedName>
</protein>
<evidence type="ECO:0000256" key="1">
    <source>
        <dbReference type="SAM" id="MobiDB-lite"/>
    </source>
</evidence>
<reference evidence="3" key="3">
    <citation type="submission" date="2021-05" db="UniProtKB">
        <authorList>
            <consortium name="EnsemblPlants"/>
        </authorList>
    </citation>
    <scope>IDENTIFICATION</scope>
    <source>
        <strain evidence="3">cv. B73</strain>
    </source>
</reference>
<dbReference type="Gramene" id="Zm00001eb088210_T001">
    <property type="protein sequence ID" value="Zm00001eb088210_P001"/>
    <property type="gene ID" value="Zm00001eb088210"/>
</dbReference>
<keyword evidence="4" id="KW-1185">Reference proteome</keyword>
<dbReference type="InterPro" id="IPR008496">
    <property type="entry name" value="TMEM222/RTE1"/>
</dbReference>
<proteinExistence type="predicted"/>
<reference evidence="4" key="1">
    <citation type="submission" date="2015-12" db="EMBL/GenBank/DDBJ databases">
        <title>Update maize B73 reference genome by single molecule sequencing technologies.</title>
        <authorList>
            <consortium name="Maize Genome Sequencing Project"/>
            <person name="Ware D."/>
        </authorList>
    </citation>
    <scope>NUCLEOTIDE SEQUENCE [LARGE SCALE GENOMIC DNA]</scope>
    <source>
        <strain evidence="4">cv. B73</strain>
    </source>
</reference>
<dbReference type="EnsemblPlants" id="Zm00001eb088210_T001">
    <property type="protein sequence ID" value="Zm00001eb088210_P001"/>
    <property type="gene ID" value="Zm00001eb088210"/>
</dbReference>
<dbReference type="PANTHER" id="PTHR20921:SF7">
    <property type="entry name" value="PROTEIN REVERSION-TO-ETHYLENE SENSITIVITY1"/>
    <property type="match status" value="1"/>
</dbReference>
<dbReference type="Proteomes" id="UP000007305">
    <property type="component" value="Chromosome 2"/>
</dbReference>
<dbReference type="GO" id="GO:0005794">
    <property type="term" value="C:Golgi apparatus"/>
    <property type="evidence" value="ECO:0000318"/>
    <property type="project" value="GO_Central"/>
</dbReference>
<feature type="region of interest" description="Disordered" evidence="1">
    <location>
        <begin position="43"/>
        <end position="62"/>
    </location>
</feature>
<dbReference type="PANTHER" id="PTHR20921">
    <property type="entry name" value="TRANSMEMBRANE PROTEIN 222"/>
    <property type="match status" value="1"/>
</dbReference>
<dbReference type="InParanoid" id="A0A804MIG8"/>
<keyword evidence="2" id="KW-0472">Membrane</keyword>
<evidence type="ECO:0000313" key="4">
    <source>
        <dbReference type="Proteomes" id="UP000007305"/>
    </source>
</evidence>
<dbReference type="Gene3D" id="1.20.1250.20">
    <property type="entry name" value="MFS general substrate transporter like domains"/>
    <property type="match status" value="1"/>
</dbReference>